<feature type="region of interest" description="Disordered" evidence="1">
    <location>
        <begin position="105"/>
        <end position="125"/>
    </location>
</feature>
<dbReference type="AlphaFoldDB" id="A0A8B6CGP5"/>
<comment type="caution">
    <text evidence="2">The sequence shown here is derived from an EMBL/GenBank/DDBJ whole genome shotgun (WGS) entry which is preliminary data.</text>
</comment>
<evidence type="ECO:0000313" key="2">
    <source>
        <dbReference type="EMBL" id="VDI04439.1"/>
    </source>
</evidence>
<dbReference type="OrthoDB" id="6188812at2759"/>
<sequence length="125" mass="14319">MNLKQKSILAGHRSAVSRIFKKFDEIRENGTEVVDSDELSNILDNLKRKQELLRKLDEDIIQDLDQEDIETEIVDSDQYSFNIETKVRQIAKYIKVQKSTLNTNATSFTNSRSDVPSSDPTVSNL</sequence>
<organism evidence="2 3">
    <name type="scientific">Mytilus galloprovincialis</name>
    <name type="common">Mediterranean mussel</name>
    <dbReference type="NCBI Taxonomy" id="29158"/>
    <lineage>
        <taxon>Eukaryota</taxon>
        <taxon>Metazoa</taxon>
        <taxon>Spiralia</taxon>
        <taxon>Lophotrochozoa</taxon>
        <taxon>Mollusca</taxon>
        <taxon>Bivalvia</taxon>
        <taxon>Autobranchia</taxon>
        <taxon>Pteriomorphia</taxon>
        <taxon>Mytilida</taxon>
        <taxon>Mytiloidea</taxon>
        <taxon>Mytilidae</taxon>
        <taxon>Mytilinae</taxon>
        <taxon>Mytilus</taxon>
    </lineage>
</organism>
<gene>
    <name evidence="2" type="ORF">MGAL_10B025277</name>
</gene>
<keyword evidence="3" id="KW-1185">Reference proteome</keyword>
<evidence type="ECO:0000256" key="1">
    <source>
        <dbReference type="SAM" id="MobiDB-lite"/>
    </source>
</evidence>
<name>A0A8B6CGP5_MYTGA</name>
<protein>
    <submittedName>
        <fullName evidence="2">Uncharacterized protein</fullName>
    </submittedName>
</protein>
<dbReference type="EMBL" id="UYJE01001702">
    <property type="protein sequence ID" value="VDI04439.1"/>
    <property type="molecule type" value="Genomic_DNA"/>
</dbReference>
<proteinExistence type="predicted"/>
<accession>A0A8B6CGP5</accession>
<evidence type="ECO:0000313" key="3">
    <source>
        <dbReference type="Proteomes" id="UP000596742"/>
    </source>
</evidence>
<reference evidence="2" key="1">
    <citation type="submission" date="2018-11" db="EMBL/GenBank/DDBJ databases">
        <authorList>
            <person name="Alioto T."/>
            <person name="Alioto T."/>
        </authorList>
    </citation>
    <scope>NUCLEOTIDE SEQUENCE</scope>
</reference>
<dbReference type="Proteomes" id="UP000596742">
    <property type="component" value="Unassembled WGS sequence"/>
</dbReference>